<evidence type="ECO:0000256" key="1">
    <source>
        <dbReference type="ARBA" id="ARBA00004395"/>
    </source>
</evidence>
<evidence type="ECO:0000313" key="9">
    <source>
        <dbReference type="EMBL" id="CAH3163062.1"/>
    </source>
</evidence>
<evidence type="ECO:0000313" key="10">
    <source>
        <dbReference type="Proteomes" id="UP001159405"/>
    </source>
</evidence>
<proteinExistence type="inferred from homology"/>
<gene>
    <name evidence="9" type="ORF">PLOB_00005696</name>
</gene>
<sequence>MADAPRSPKSPKTPQISPLSPRQNNAESFHWDAEMDSDSLFSSHTVEEIRAVEHKTRGDIERKKEDLRLMVGERYRDLIDAADTVTEMKTCAGQVMNFVHDIQKQCKELHLSHKCHGVGGTQSTQPAGKGSSQSKNGFYAIASQMKLLVDTPEKVWSALERKQYLKAAQLYLFSHHIVSILHIDTGDSSAPKLLSSFPILPKQWAAISHFKDSILQGSRALLKDATQTDEMLAESLCSILLLEESSPRQVFTEFILARKAALKEIFHPCQHATSIKSQVCEVVRVIRNSLYQIHSLFYCDNEDEETELKDNPALVFKTLAYVIKREASANSDEEALEALFGPDFDLVTSARFLPKTVLGCRPHLRAFPSVISKQNIHHNCAEWLSMCMKDVTTGVNSLLKYIGTLKGLASIRDAVWDLLKEAEKAVGSDDQDLDWSTLCNRVLGRDVSIWAEFLQPLFLNRAKVILKGLFDATVTSCKNLITKAQSDISDCNVTVPSVLWERDIAVYVWHESPNDVPRTDSAVLNEQDSGLILKARACTPVVQRLCKAVDDKLAATLEDTQYFIVASQQNKDTRLSKRTSMSRVSDLSFLSGNKTVINDLEPFDRFGDSQHIQSFLQETCFSAFNHLLQFIDEVISNHKERMLSGSDDVLAKKSQSSFDTICIDSSCHSVLIFLTCPSSLRNEFGRLRQRQLSTSQLKAVFTRQRTNFRPDEKNLTGNFLHTRAFNIFALVLVPEAGVCSFLSVLSVANSTPYLTLFHVSLSFLHLRNQKPHLRAGFMLIVLLVGRLCHSFTEQCPHIKLVMDGGKTESKLTATPSRKSSSSLRKKEEQKKSNKMLELASLLSERYFAAYRLWIEWISALFLSSLEATLIHGGKSSSLLSMTNWEEIKIEEETEEGKKVESIIRVPAQVSSHVTSLLFSLCQELNRTGAHALDRKLLHELVTCLSRGVLLRHEKLVNEHKSTLTQNQALQVMFDLKFMTSILVGRGEGEGSEFTNRLEKVLDALESCVDPFDLDVFSPYIATNLNKQLQRCGVLFGVLASLDKHATHSFGVTHRPSSGSHDQHNVMPLAPNPPRFTLLPLTSHTSAGSGAQTTDHIHKKESLKPNEDLKGAITQTAFFKHHQFFNLNVNLRQELKVT</sequence>
<dbReference type="Proteomes" id="UP001159405">
    <property type="component" value="Unassembled WGS sequence"/>
</dbReference>
<evidence type="ECO:0000256" key="6">
    <source>
        <dbReference type="ARBA" id="ARBA00023034"/>
    </source>
</evidence>
<keyword evidence="5" id="KW-0653">Protein transport</keyword>
<dbReference type="Pfam" id="PF08700">
    <property type="entry name" value="VPS51_Exo84_N"/>
    <property type="match status" value="1"/>
</dbReference>
<keyword evidence="7" id="KW-0472">Membrane</keyword>
<feature type="region of interest" description="Disordered" evidence="8">
    <location>
        <begin position="1"/>
        <end position="27"/>
    </location>
</feature>
<evidence type="ECO:0000256" key="2">
    <source>
        <dbReference type="ARBA" id="ARBA00006653"/>
    </source>
</evidence>
<dbReference type="EMBL" id="CALNXK010000125">
    <property type="protein sequence ID" value="CAH3163062.1"/>
    <property type="molecule type" value="Genomic_DNA"/>
</dbReference>
<protein>
    <recommendedName>
        <fullName evidence="3">Conserved oligomeric Golgi complex subunit 1</fullName>
    </recommendedName>
</protein>
<evidence type="ECO:0000256" key="8">
    <source>
        <dbReference type="SAM" id="MobiDB-lite"/>
    </source>
</evidence>
<organism evidence="9 10">
    <name type="scientific">Porites lobata</name>
    <dbReference type="NCBI Taxonomy" id="104759"/>
    <lineage>
        <taxon>Eukaryota</taxon>
        <taxon>Metazoa</taxon>
        <taxon>Cnidaria</taxon>
        <taxon>Anthozoa</taxon>
        <taxon>Hexacorallia</taxon>
        <taxon>Scleractinia</taxon>
        <taxon>Fungiina</taxon>
        <taxon>Poritidae</taxon>
        <taxon>Porites</taxon>
    </lineage>
</organism>
<dbReference type="PANTHER" id="PTHR31658">
    <property type="entry name" value="CONSERVED OLIGOMERIC GOLGI COMPLEX SUBUNIT 1"/>
    <property type="match status" value="1"/>
</dbReference>
<feature type="compositionally biased region" description="Polar residues" evidence="8">
    <location>
        <begin position="10"/>
        <end position="27"/>
    </location>
</feature>
<keyword evidence="6" id="KW-0333">Golgi apparatus</keyword>
<feature type="region of interest" description="Disordered" evidence="8">
    <location>
        <begin position="808"/>
        <end position="828"/>
    </location>
</feature>
<keyword evidence="10" id="KW-1185">Reference proteome</keyword>
<comment type="caution">
    <text evidence="9">The sequence shown here is derived from an EMBL/GenBank/DDBJ whole genome shotgun (WGS) entry which is preliminary data.</text>
</comment>
<comment type="subcellular location">
    <subcellularLocation>
        <location evidence="1">Golgi apparatus membrane</location>
        <topology evidence="1">Peripheral membrane protein</topology>
    </subcellularLocation>
</comment>
<comment type="similarity">
    <text evidence="2">Belongs to the COG1 family.</text>
</comment>
<evidence type="ECO:0000256" key="3">
    <source>
        <dbReference type="ARBA" id="ARBA00020978"/>
    </source>
</evidence>
<dbReference type="InterPro" id="IPR033370">
    <property type="entry name" value="COG1"/>
</dbReference>
<evidence type="ECO:0000256" key="5">
    <source>
        <dbReference type="ARBA" id="ARBA00022927"/>
    </source>
</evidence>
<dbReference type="PANTHER" id="PTHR31658:SF0">
    <property type="entry name" value="CONSERVED OLIGOMERIC GOLGI COMPLEX SUBUNIT 1"/>
    <property type="match status" value="1"/>
</dbReference>
<reference evidence="9 10" key="1">
    <citation type="submission" date="2022-05" db="EMBL/GenBank/DDBJ databases">
        <authorList>
            <consortium name="Genoscope - CEA"/>
            <person name="William W."/>
        </authorList>
    </citation>
    <scope>NUCLEOTIDE SEQUENCE [LARGE SCALE GENOMIC DNA]</scope>
</reference>
<accession>A0ABN8QFF6</accession>
<evidence type="ECO:0000256" key="7">
    <source>
        <dbReference type="ARBA" id="ARBA00023136"/>
    </source>
</evidence>
<keyword evidence="4" id="KW-0813">Transport</keyword>
<name>A0ABN8QFF6_9CNID</name>
<evidence type="ECO:0000256" key="4">
    <source>
        <dbReference type="ARBA" id="ARBA00022448"/>
    </source>
</evidence>